<dbReference type="InterPro" id="IPR041118">
    <property type="entry name" value="Rx_N"/>
</dbReference>
<evidence type="ECO:0000259" key="10">
    <source>
        <dbReference type="Pfam" id="PF25019"/>
    </source>
</evidence>
<dbReference type="SUPFAM" id="SSF52047">
    <property type="entry name" value="RNI-like"/>
    <property type="match status" value="1"/>
</dbReference>
<evidence type="ECO:0000259" key="8">
    <source>
        <dbReference type="Pfam" id="PF18052"/>
    </source>
</evidence>
<accession>A0A9R0QMS7</accession>
<protein>
    <submittedName>
        <fullName evidence="11">Uncharacterized protein</fullName>
    </submittedName>
</protein>
<dbReference type="OMA" id="CIADSHN"/>
<keyword evidence="2" id="KW-0433">Leucine-rich repeat</keyword>
<dbReference type="GO" id="GO:0005524">
    <property type="term" value="F:ATP binding"/>
    <property type="evidence" value="ECO:0007669"/>
    <property type="project" value="UniProtKB-KW"/>
</dbReference>
<dbReference type="Gene3D" id="1.20.5.4130">
    <property type="match status" value="1"/>
</dbReference>
<evidence type="ECO:0000256" key="6">
    <source>
        <dbReference type="ARBA" id="ARBA00022840"/>
    </source>
</evidence>
<proteinExistence type="inferred from homology"/>
<keyword evidence="4" id="KW-0547">Nucleotide-binding</keyword>
<keyword evidence="3" id="KW-0677">Repeat</keyword>
<dbReference type="GO" id="GO:0002758">
    <property type="term" value="P:innate immune response-activating signaling pathway"/>
    <property type="evidence" value="ECO:0007669"/>
    <property type="project" value="UniProtKB-ARBA"/>
</dbReference>
<dbReference type="Pfam" id="PF00931">
    <property type="entry name" value="NB-ARC"/>
    <property type="match status" value="1"/>
</dbReference>
<dbReference type="Gramene" id="TRITD1Bv1G011380.3">
    <property type="protein sequence ID" value="TRITD1Bv1G011380.3"/>
    <property type="gene ID" value="TRITD1Bv1G011380"/>
</dbReference>
<feature type="domain" description="R13L1/DRL21-like LRR repeat region" evidence="10">
    <location>
        <begin position="687"/>
        <end position="809"/>
    </location>
</feature>
<dbReference type="PANTHER" id="PTHR36766">
    <property type="entry name" value="PLANT BROAD-SPECTRUM MILDEW RESISTANCE PROTEIN RPW8"/>
    <property type="match status" value="1"/>
</dbReference>
<dbReference type="InterPro" id="IPR056789">
    <property type="entry name" value="LRR_R13L1-DRL21"/>
</dbReference>
<dbReference type="InterPro" id="IPR042197">
    <property type="entry name" value="Apaf_helical"/>
</dbReference>
<dbReference type="InterPro" id="IPR002182">
    <property type="entry name" value="NB-ARC"/>
</dbReference>
<keyword evidence="6" id="KW-0067">ATP-binding</keyword>
<dbReference type="GO" id="GO:0009626">
    <property type="term" value="P:plant-type hypersensitive response"/>
    <property type="evidence" value="ECO:0007669"/>
    <property type="project" value="UniProtKB-ARBA"/>
</dbReference>
<dbReference type="PROSITE" id="PS51450">
    <property type="entry name" value="LRR"/>
    <property type="match status" value="1"/>
</dbReference>
<dbReference type="SUPFAM" id="SSF52058">
    <property type="entry name" value="L domain-like"/>
    <property type="match status" value="1"/>
</dbReference>
<feature type="domain" description="NB-ARC" evidence="7">
    <location>
        <begin position="177"/>
        <end position="340"/>
    </location>
</feature>
<dbReference type="SUPFAM" id="SSF52540">
    <property type="entry name" value="P-loop containing nucleoside triphosphate hydrolases"/>
    <property type="match status" value="1"/>
</dbReference>
<evidence type="ECO:0000259" key="7">
    <source>
        <dbReference type="Pfam" id="PF00931"/>
    </source>
</evidence>
<dbReference type="Pfam" id="PF23559">
    <property type="entry name" value="WHD_DRP"/>
    <property type="match status" value="1"/>
</dbReference>
<evidence type="ECO:0000256" key="5">
    <source>
        <dbReference type="ARBA" id="ARBA00022821"/>
    </source>
</evidence>
<dbReference type="Gene3D" id="1.10.10.10">
    <property type="entry name" value="Winged helix-like DNA-binding domain superfamily/Winged helix DNA-binding domain"/>
    <property type="match status" value="1"/>
</dbReference>
<dbReference type="Gene3D" id="3.80.10.10">
    <property type="entry name" value="Ribonuclease Inhibitor"/>
    <property type="match status" value="4"/>
</dbReference>
<dbReference type="PRINTS" id="PR00364">
    <property type="entry name" value="DISEASERSIST"/>
</dbReference>
<evidence type="ECO:0000256" key="1">
    <source>
        <dbReference type="ARBA" id="ARBA00008894"/>
    </source>
</evidence>
<dbReference type="Gene3D" id="3.40.50.300">
    <property type="entry name" value="P-loop containing nucleotide triphosphate hydrolases"/>
    <property type="match status" value="1"/>
</dbReference>
<dbReference type="PANTHER" id="PTHR36766:SF55">
    <property type="entry name" value="OS11G0492900 PROTEIN"/>
    <property type="match status" value="1"/>
</dbReference>
<dbReference type="GO" id="GO:0042742">
    <property type="term" value="P:defense response to bacterium"/>
    <property type="evidence" value="ECO:0007669"/>
    <property type="project" value="UniProtKB-ARBA"/>
</dbReference>
<dbReference type="InterPro" id="IPR001611">
    <property type="entry name" value="Leu-rich_rpt"/>
</dbReference>
<dbReference type="Proteomes" id="UP000324705">
    <property type="component" value="Chromosome 1B"/>
</dbReference>
<comment type="similarity">
    <text evidence="1">Belongs to the disease resistance NB-LRR family.</text>
</comment>
<evidence type="ECO:0000256" key="2">
    <source>
        <dbReference type="ARBA" id="ARBA00022614"/>
    </source>
</evidence>
<organism evidence="11 12">
    <name type="scientific">Triticum turgidum subsp. durum</name>
    <name type="common">Durum wheat</name>
    <name type="synonym">Triticum durum</name>
    <dbReference type="NCBI Taxonomy" id="4567"/>
    <lineage>
        <taxon>Eukaryota</taxon>
        <taxon>Viridiplantae</taxon>
        <taxon>Streptophyta</taxon>
        <taxon>Embryophyta</taxon>
        <taxon>Tracheophyta</taxon>
        <taxon>Spermatophyta</taxon>
        <taxon>Magnoliopsida</taxon>
        <taxon>Liliopsida</taxon>
        <taxon>Poales</taxon>
        <taxon>Poaceae</taxon>
        <taxon>BOP clade</taxon>
        <taxon>Pooideae</taxon>
        <taxon>Triticodae</taxon>
        <taxon>Triticeae</taxon>
        <taxon>Triticinae</taxon>
        <taxon>Triticum</taxon>
    </lineage>
</organism>
<evidence type="ECO:0000313" key="12">
    <source>
        <dbReference type="Proteomes" id="UP000324705"/>
    </source>
</evidence>
<dbReference type="InterPro" id="IPR058922">
    <property type="entry name" value="WHD_DRP"/>
</dbReference>
<keyword evidence="5" id="KW-0611">Plant defense</keyword>
<name>A0A9R0QMS7_TRITD</name>
<feature type="domain" description="Disease resistance protein winged helix" evidence="9">
    <location>
        <begin position="425"/>
        <end position="503"/>
    </location>
</feature>
<feature type="domain" description="Disease resistance N-terminal" evidence="8">
    <location>
        <begin position="10"/>
        <end position="95"/>
    </location>
</feature>
<dbReference type="Gene3D" id="1.10.8.430">
    <property type="entry name" value="Helical domain of apoptotic protease-activating factors"/>
    <property type="match status" value="1"/>
</dbReference>
<dbReference type="InterPro" id="IPR032675">
    <property type="entry name" value="LRR_dom_sf"/>
</dbReference>
<sequence length="1293" mass="147659">MAEFVVRPLVSTLMNTASSYLLDQYKVMDGMKEHRETLKRQLPAILDIIQDAEEKGASRPGVRAWLEALKKVAYEANDVFDEFKYEALRRDAKKKGHYKKLGFDIVSLFPARNPIVFRYRMGKKLCRIVRTIEVLVREMNRFGFKPTQQAPQSKQWRNTDSIIIDSEKDIVSRSRNEEKEKIVDILIGQAGDRDLIVLPIVGMGGLGKTTFAQLVYNDPAIKEYFQLQRWCCVSDDFDVVKIANNICETNEIHREKALRNLQNEVSGKRYLIVLDDVWNEDADKWEKLKTCLKHGGKGSAILTTTRKAQVAQIMKMCIDDSHNLGKLHKVFLKEIFENRAFCLHKPSAAELSGMVEKILDKCGGSPLAAKAFGSMLSNKNSMKEWMNVLTRSNTCDEDTGILPILKLSYDDLPLHLKQCFAFCSLFPKDYEIDVEILIQLWMAHDFIPLKKGDHLEKVGKEIFDELTWRSFFQDVKQTSQREYQYELRSRTICHIHDLMHDIALSVMGKDCLTLVDRPNQKELLSKGSTRHMFSSYRHMGMLLDDYLKKHSTSLQTLLYPDSFSRGSAPHLSMYSHLRALQLFGLRKLPLRPRHLQHLRYLDLSSNWCIKELPKEISVLYNLQTLNLTFCINLDRLPKDMKYMTNLRHLYTNGCTSLKCMPPDLGQLTSLQTLTYFVVGSSHGCSTIKELQDLNLGGELKLSGLHYAIEEDAKACGLGNKEKLTHLSLEWNDDSTELDQQRNVLDALKPHAALEFLQINSYKGIGFPTWVTSLNVLQRLTELHLDGCTMCEEFPQFGQFNALEVLVLERLNKLQSLCSHNSSAAFPALKDLRLANLELFERWVASTEGEELVFPVLEKVQIENCPKLTTLPEAPKLKVMKLREEKAQLSLSIFRSRYMSCLSKLSVFVKDTEATPTLKLDQDREVSLLELWVDGCNFLFPSNPSQPAVAVWKWFGQLEELVIEDCDILTYWPEEEFQSLISLKSLTIDNCSKLMGYRTRGRDQLLPNLIKLRIYNCESLTELFVLPTSLVHIFVVDCDSLESILGQDDRELESLQNFDTTASLENCSDLAPTSMPEQSLTARINPLPCLKTLSIGDCKKLRFVPAQLDALLDLYIDNCNVLESLDCLGDLPLLTTLNLQRCKRLASVPRSFANYSALRELTIEYCPAINMKALYGQRLDSLEIKDLSHAGLCDPDEGTFQFLYFILFLLFPLAYCYKCTPCALQFEVYSTSHVFSLLQTHLACLFFFNSMSRGLLTEFSCLFLFKSILRGLSAEFSCLGVRRAAICFQCAGGH</sequence>
<keyword evidence="12" id="KW-1185">Reference proteome</keyword>
<dbReference type="FunFam" id="1.10.10.10:FF:000322">
    <property type="entry name" value="Probable disease resistance protein At1g63360"/>
    <property type="match status" value="1"/>
</dbReference>
<dbReference type="GO" id="GO:0043531">
    <property type="term" value="F:ADP binding"/>
    <property type="evidence" value="ECO:0007669"/>
    <property type="project" value="InterPro"/>
</dbReference>
<evidence type="ECO:0000256" key="4">
    <source>
        <dbReference type="ARBA" id="ARBA00022741"/>
    </source>
</evidence>
<evidence type="ECO:0000256" key="3">
    <source>
        <dbReference type="ARBA" id="ARBA00022737"/>
    </source>
</evidence>
<evidence type="ECO:0000313" key="11">
    <source>
        <dbReference type="EMBL" id="VAH12874.1"/>
    </source>
</evidence>
<dbReference type="InterPro" id="IPR036388">
    <property type="entry name" value="WH-like_DNA-bd_sf"/>
</dbReference>
<dbReference type="InterPro" id="IPR027417">
    <property type="entry name" value="P-loop_NTPase"/>
</dbReference>
<dbReference type="Pfam" id="PF18052">
    <property type="entry name" value="Rx_N"/>
    <property type="match status" value="1"/>
</dbReference>
<dbReference type="EMBL" id="LT934112">
    <property type="protein sequence ID" value="VAH12874.1"/>
    <property type="molecule type" value="Genomic_DNA"/>
</dbReference>
<reference evidence="11 12" key="1">
    <citation type="submission" date="2017-09" db="EMBL/GenBank/DDBJ databases">
        <authorList>
            <consortium name="International Durum Wheat Genome Sequencing Consortium (IDWGSC)"/>
            <person name="Milanesi L."/>
        </authorList>
    </citation>
    <scope>NUCLEOTIDE SEQUENCE [LARGE SCALE GENOMIC DNA]</scope>
    <source>
        <strain evidence="12">cv. Svevo</strain>
    </source>
</reference>
<evidence type="ECO:0000259" key="9">
    <source>
        <dbReference type="Pfam" id="PF23559"/>
    </source>
</evidence>
<gene>
    <name evidence="11" type="ORF">TRITD_1Bv1G011380</name>
</gene>
<dbReference type="Pfam" id="PF25019">
    <property type="entry name" value="LRR_R13L1-DRL21"/>
    <property type="match status" value="1"/>
</dbReference>